<dbReference type="Pfam" id="PF00873">
    <property type="entry name" value="ACR_tran"/>
    <property type="match status" value="1"/>
</dbReference>
<dbReference type="KEGG" id="pacp:FAZ97_33330"/>
<evidence type="ECO:0000313" key="1">
    <source>
        <dbReference type="EMBL" id="QGZ59839.1"/>
    </source>
</evidence>
<dbReference type="Gene3D" id="3.30.70.1430">
    <property type="entry name" value="Multidrug efflux transporter AcrB pore domain"/>
    <property type="match status" value="1"/>
</dbReference>
<organism evidence="1 2">
    <name type="scientific">Paraburkholderia acidiphila</name>
    <dbReference type="NCBI Taxonomy" id="2571747"/>
    <lineage>
        <taxon>Bacteria</taxon>
        <taxon>Pseudomonadati</taxon>
        <taxon>Pseudomonadota</taxon>
        <taxon>Betaproteobacteria</taxon>
        <taxon>Burkholderiales</taxon>
        <taxon>Burkholderiaceae</taxon>
        <taxon>Paraburkholderia</taxon>
    </lineage>
</organism>
<protein>
    <submittedName>
        <fullName evidence="1">Uncharacterized protein</fullName>
    </submittedName>
</protein>
<dbReference type="AlphaFoldDB" id="A0A7Z2GEE2"/>
<evidence type="ECO:0000313" key="2">
    <source>
        <dbReference type="Proteomes" id="UP000434209"/>
    </source>
</evidence>
<reference evidence="1 2" key="1">
    <citation type="submission" date="2019-12" db="EMBL/GenBank/DDBJ databases">
        <title>Paraburkholderia acidiphila 7Q-K02 sp. nov and Paraburkholderia acidisoli DHF22 sp. nov., two strains isolated from forest soil.</title>
        <authorList>
            <person name="Gao Z."/>
            <person name="Qiu L."/>
        </authorList>
    </citation>
    <scope>NUCLEOTIDE SEQUENCE [LARGE SCALE GENOMIC DNA]</scope>
    <source>
        <strain evidence="1 2">7Q-K02</strain>
    </source>
</reference>
<dbReference type="InterPro" id="IPR001036">
    <property type="entry name" value="Acrflvin-R"/>
</dbReference>
<dbReference type="SUPFAM" id="SSF82693">
    <property type="entry name" value="Multidrug efflux transporter AcrB pore domain, PN1, PN2, PC1 and PC2 subdomains"/>
    <property type="match status" value="1"/>
</dbReference>
<name>A0A7Z2GEE2_9BURK</name>
<dbReference type="GO" id="GO:0016020">
    <property type="term" value="C:membrane"/>
    <property type="evidence" value="ECO:0007669"/>
    <property type="project" value="InterPro"/>
</dbReference>
<proteinExistence type="predicted"/>
<dbReference type="Proteomes" id="UP000434209">
    <property type="component" value="Chromosome 4"/>
</dbReference>
<dbReference type="EMBL" id="CP046912">
    <property type="protein sequence ID" value="QGZ59839.1"/>
    <property type="molecule type" value="Genomic_DNA"/>
</dbReference>
<sequence>MISNSTRTTNLQAQDSAIKRKAAWASLLAITARAWNLVEKQADSPTHSTARHGWPQVFDADGKRVVMHRPQVTVSTSYPGANADVVAQNVATPIEQQVNGADNMMYMNSSSSSTGDMTLCNCATTTTSCRSRRPRSRAAKGRSICSRNALPAASCRRCS</sequence>
<dbReference type="GO" id="GO:0022857">
    <property type="term" value="F:transmembrane transporter activity"/>
    <property type="evidence" value="ECO:0007669"/>
    <property type="project" value="InterPro"/>
</dbReference>
<gene>
    <name evidence="1" type="ORF">FAZ97_33330</name>
</gene>
<accession>A0A7Z2GEE2</accession>
<keyword evidence="2" id="KW-1185">Reference proteome</keyword>
<dbReference type="OrthoDB" id="79389at1822464"/>